<dbReference type="PROSITE" id="PS00211">
    <property type="entry name" value="ABC_TRANSPORTER_1"/>
    <property type="match status" value="1"/>
</dbReference>
<dbReference type="RefSeq" id="WP_243569906.1">
    <property type="nucleotide sequence ID" value="NZ_BAAARD010000002.1"/>
</dbReference>
<keyword evidence="5" id="KW-0547">Nucleotide-binding</keyword>
<dbReference type="CDD" id="cd03215">
    <property type="entry name" value="ABC_Carb_Monos_II"/>
    <property type="match status" value="1"/>
</dbReference>
<keyword evidence="11" id="KW-1185">Reference proteome</keyword>
<keyword evidence="4" id="KW-0677">Repeat</keyword>
<dbReference type="Proteomes" id="UP000831304">
    <property type="component" value="Chromosome"/>
</dbReference>
<evidence type="ECO:0000256" key="6">
    <source>
        <dbReference type="ARBA" id="ARBA00022840"/>
    </source>
</evidence>
<keyword evidence="2" id="KW-1003">Cell membrane</keyword>
<dbReference type="PANTHER" id="PTHR43790">
    <property type="entry name" value="CARBOHYDRATE TRANSPORT ATP-BINDING PROTEIN MG119-RELATED"/>
    <property type="match status" value="1"/>
</dbReference>
<feature type="domain" description="ABC transporter" evidence="9">
    <location>
        <begin position="264"/>
        <end position="505"/>
    </location>
</feature>
<dbReference type="InterPro" id="IPR003439">
    <property type="entry name" value="ABC_transporter-like_ATP-bd"/>
</dbReference>
<dbReference type="InterPro" id="IPR017871">
    <property type="entry name" value="ABC_transporter-like_CS"/>
</dbReference>
<name>A0ABY4AY54_9MICO</name>
<sequence>MTSPLIEVDQGTPALRVEGVGKSFGGVAALTGVDLTIRAGEVLGLAGANGAGKSTLINVLTGQLIPDTGTLSVRGVEVTLDAPRRAADHGIGVVRQELDLVPDLSIAENLALGDERRFRRHGTLDRSAMSRAAAKALKRVGLDLSPSILVRDLAIGDQQLVAAARALRSSGTVLLLDEPTSSLTPFEAERLFAVMRSLRDQGVGVVFISHRLNEVAELCDRVVVLRDGRVAGEFGVDAASMGDVVEAMVPGAQLLSRRMDRPALGGTVLSAAGLEVHGRAPIDFDLRSGEVVGLFGLVGAGKSSLGRVLAGLMPASAGTMTISGQPYRPRSAADAFAVGVACLSEDRRSEGILPGLSVRQNITVRAPRDTARGGVLRDSAITRLVREMFDRLRIKAASDSLDIRDLSGGNQQKVLLARLLAEELSVLILDEPTHGIDVRAKHDLLTTVGELTRKGIAVLMVSSEIPELLAACDRILVMRKGRVVAELAADEATEQLLMSAATGGTR</sequence>
<evidence type="ECO:0000256" key="5">
    <source>
        <dbReference type="ARBA" id="ARBA00022741"/>
    </source>
</evidence>
<keyword evidence="8" id="KW-0472">Membrane</keyword>
<feature type="domain" description="ABC transporter" evidence="9">
    <location>
        <begin position="15"/>
        <end position="252"/>
    </location>
</feature>
<evidence type="ECO:0000256" key="1">
    <source>
        <dbReference type="ARBA" id="ARBA00022448"/>
    </source>
</evidence>
<evidence type="ECO:0000313" key="10">
    <source>
        <dbReference type="EMBL" id="UOE27046.1"/>
    </source>
</evidence>
<reference evidence="10 11" key="1">
    <citation type="submission" date="2022-03" db="EMBL/GenBank/DDBJ databases">
        <title>Agromyces sp. isolated from the gut of P. brevitarsis seulensis larvae.</title>
        <authorList>
            <person name="Won M."/>
            <person name="Kwon S.-W."/>
        </authorList>
    </citation>
    <scope>NUCLEOTIDE SEQUENCE [LARGE SCALE GENOMIC DNA]</scope>
    <source>
        <strain evidence="10 11">KACC 16215</strain>
    </source>
</reference>
<dbReference type="PANTHER" id="PTHR43790:SF3">
    <property type="entry name" value="D-ALLOSE IMPORT ATP-BINDING PROTEIN ALSA-RELATED"/>
    <property type="match status" value="1"/>
</dbReference>
<dbReference type="SUPFAM" id="SSF52540">
    <property type="entry name" value="P-loop containing nucleoside triphosphate hydrolases"/>
    <property type="match status" value="2"/>
</dbReference>
<keyword evidence="1" id="KW-0813">Transport</keyword>
<evidence type="ECO:0000256" key="2">
    <source>
        <dbReference type="ARBA" id="ARBA00022475"/>
    </source>
</evidence>
<evidence type="ECO:0000256" key="3">
    <source>
        <dbReference type="ARBA" id="ARBA00022597"/>
    </source>
</evidence>
<dbReference type="InterPro" id="IPR050107">
    <property type="entry name" value="ABC_carbohydrate_import_ATPase"/>
</dbReference>
<protein>
    <submittedName>
        <fullName evidence="10">Sugar ABC transporter ATP-binding protein</fullName>
    </submittedName>
</protein>
<dbReference type="GO" id="GO:0005524">
    <property type="term" value="F:ATP binding"/>
    <property type="evidence" value="ECO:0007669"/>
    <property type="project" value="UniProtKB-KW"/>
</dbReference>
<proteinExistence type="predicted"/>
<dbReference type="InterPro" id="IPR003593">
    <property type="entry name" value="AAA+_ATPase"/>
</dbReference>
<keyword evidence="7" id="KW-1278">Translocase</keyword>
<dbReference type="CDD" id="cd03216">
    <property type="entry name" value="ABC_Carb_Monos_I"/>
    <property type="match status" value="1"/>
</dbReference>
<dbReference type="Pfam" id="PF00005">
    <property type="entry name" value="ABC_tran"/>
    <property type="match status" value="2"/>
</dbReference>
<dbReference type="InterPro" id="IPR027417">
    <property type="entry name" value="P-loop_NTPase"/>
</dbReference>
<keyword evidence="3" id="KW-0762">Sugar transport</keyword>
<organism evidence="10 11">
    <name type="scientific">Agromyces soli</name>
    <dbReference type="NCBI Taxonomy" id="659012"/>
    <lineage>
        <taxon>Bacteria</taxon>
        <taxon>Bacillati</taxon>
        <taxon>Actinomycetota</taxon>
        <taxon>Actinomycetes</taxon>
        <taxon>Micrococcales</taxon>
        <taxon>Microbacteriaceae</taxon>
        <taxon>Agromyces</taxon>
    </lineage>
</organism>
<dbReference type="EMBL" id="CP094533">
    <property type="protein sequence ID" value="UOE27046.1"/>
    <property type="molecule type" value="Genomic_DNA"/>
</dbReference>
<evidence type="ECO:0000313" key="11">
    <source>
        <dbReference type="Proteomes" id="UP000831304"/>
    </source>
</evidence>
<evidence type="ECO:0000256" key="7">
    <source>
        <dbReference type="ARBA" id="ARBA00022967"/>
    </source>
</evidence>
<dbReference type="SMART" id="SM00382">
    <property type="entry name" value="AAA"/>
    <property type="match status" value="2"/>
</dbReference>
<gene>
    <name evidence="10" type="ORF">MTP13_04470</name>
</gene>
<dbReference type="PROSITE" id="PS50893">
    <property type="entry name" value="ABC_TRANSPORTER_2"/>
    <property type="match status" value="2"/>
</dbReference>
<evidence type="ECO:0000256" key="8">
    <source>
        <dbReference type="ARBA" id="ARBA00023136"/>
    </source>
</evidence>
<keyword evidence="6 10" id="KW-0067">ATP-binding</keyword>
<evidence type="ECO:0000259" key="9">
    <source>
        <dbReference type="PROSITE" id="PS50893"/>
    </source>
</evidence>
<evidence type="ECO:0000256" key="4">
    <source>
        <dbReference type="ARBA" id="ARBA00022737"/>
    </source>
</evidence>
<accession>A0ABY4AY54</accession>
<dbReference type="Gene3D" id="3.40.50.300">
    <property type="entry name" value="P-loop containing nucleotide triphosphate hydrolases"/>
    <property type="match status" value="2"/>
</dbReference>